<evidence type="ECO:0000313" key="3">
    <source>
        <dbReference type="Proteomes" id="UP000198607"/>
    </source>
</evidence>
<dbReference type="Pfam" id="PF01738">
    <property type="entry name" value="DLH"/>
    <property type="match status" value="1"/>
</dbReference>
<name>A0A1G8MMS2_9RHOO</name>
<accession>A0A1G8MMS2</accession>
<dbReference type="SUPFAM" id="SSF53474">
    <property type="entry name" value="alpha/beta-Hydrolases"/>
    <property type="match status" value="1"/>
</dbReference>
<gene>
    <name evidence="2" type="ORF">SAMN05660652_03872</name>
</gene>
<dbReference type="InterPro" id="IPR029058">
    <property type="entry name" value="AB_hydrolase_fold"/>
</dbReference>
<dbReference type="Gene3D" id="3.40.50.1820">
    <property type="entry name" value="alpha/beta hydrolase"/>
    <property type="match status" value="1"/>
</dbReference>
<keyword evidence="2" id="KW-0378">Hydrolase</keyword>
<dbReference type="STRING" id="83767.SAMN05660652_03872"/>
<dbReference type="EMBL" id="FNCY01000026">
    <property type="protein sequence ID" value="SDI69223.1"/>
    <property type="molecule type" value="Genomic_DNA"/>
</dbReference>
<evidence type="ECO:0000259" key="1">
    <source>
        <dbReference type="Pfam" id="PF01738"/>
    </source>
</evidence>
<reference evidence="2 3" key="1">
    <citation type="submission" date="2016-10" db="EMBL/GenBank/DDBJ databases">
        <authorList>
            <person name="de Groot N.N."/>
        </authorList>
    </citation>
    <scope>NUCLEOTIDE SEQUENCE [LARGE SCALE GENOMIC DNA]</scope>
    <source>
        <strain evidence="2 3">DSM 5885</strain>
    </source>
</reference>
<dbReference type="OrthoDB" id="5504996at2"/>
<evidence type="ECO:0000313" key="2">
    <source>
        <dbReference type="EMBL" id="SDI69223.1"/>
    </source>
</evidence>
<dbReference type="RefSeq" id="WP_091940240.1">
    <property type="nucleotide sequence ID" value="NZ_FNCY01000026.1"/>
</dbReference>
<protein>
    <submittedName>
        <fullName evidence="2">Dienelactone hydrolase family protein</fullName>
    </submittedName>
</protein>
<dbReference type="InterPro" id="IPR002925">
    <property type="entry name" value="Dienelactn_hydro"/>
</dbReference>
<proteinExistence type="predicted"/>
<dbReference type="AlphaFoldDB" id="A0A1G8MMS2"/>
<organism evidence="2 3">
    <name type="scientific">Propionivibrio dicarboxylicus</name>
    <dbReference type="NCBI Taxonomy" id="83767"/>
    <lineage>
        <taxon>Bacteria</taxon>
        <taxon>Pseudomonadati</taxon>
        <taxon>Pseudomonadota</taxon>
        <taxon>Betaproteobacteria</taxon>
        <taxon>Rhodocyclales</taxon>
        <taxon>Rhodocyclaceae</taxon>
        <taxon>Propionivibrio</taxon>
    </lineage>
</organism>
<dbReference type="Proteomes" id="UP000198607">
    <property type="component" value="Unassembled WGS sequence"/>
</dbReference>
<dbReference type="GO" id="GO:0016787">
    <property type="term" value="F:hydrolase activity"/>
    <property type="evidence" value="ECO:0007669"/>
    <property type="project" value="UniProtKB-KW"/>
</dbReference>
<feature type="domain" description="Dienelactone hydrolase" evidence="1">
    <location>
        <begin position="29"/>
        <end position="192"/>
    </location>
</feature>
<sequence>MTLLVDYMTQRGAKSLCNGPENGVTYGRSVKDFMQVAEYLRGQPNVDPDRVAMIGFSQGAIVALLSNGKNVRESMELGNAFDAYVSFYPLCGYSRNGSGNFAGEIIQNDMDRPQLVFTGGLDNETLFEDCQKRLKPMIEQGKPIIYQHYDEATHCFDCKNLNGFKKKGHFGEVTYTFNQELMIDASRKTFEFLRTQMPTK</sequence>
<keyword evidence="3" id="KW-1185">Reference proteome</keyword>